<dbReference type="NCBIfam" id="TIGR04391">
    <property type="entry name" value="CcmD_alt_fam"/>
    <property type="match status" value="1"/>
</dbReference>
<feature type="transmembrane region" description="Helical" evidence="1">
    <location>
        <begin position="6"/>
        <end position="23"/>
    </location>
</feature>
<keyword evidence="1" id="KW-0812">Transmembrane</keyword>
<protein>
    <recommendedName>
        <fullName evidence="3">CcmD family protein</fullName>
    </recommendedName>
</protein>
<reference evidence="2" key="1">
    <citation type="submission" date="2018-05" db="EMBL/GenBank/DDBJ databases">
        <authorList>
            <person name="Lanie J.A."/>
            <person name="Ng W.-L."/>
            <person name="Kazmierczak K.M."/>
            <person name="Andrzejewski T.M."/>
            <person name="Davidsen T.M."/>
            <person name="Wayne K.J."/>
            <person name="Tettelin H."/>
            <person name="Glass J.I."/>
            <person name="Rusch D."/>
            <person name="Podicherti R."/>
            <person name="Tsui H.-C.T."/>
            <person name="Winkler M.E."/>
        </authorList>
    </citation>
    <scope>NUCLEOTIDE SEQUENCE</scope>
</reference>
<evidence type="ECO:0008006" key="3">
    <source>
        <dbReference type="Google" id="ProtNLM"/>
    </source>
</evidence>
<sequence length="52" mass="6232">MDNFWYLFAAYALIWLGLFIYIFSLSRREKQLGEEIEDLKVSLAKLEKKEDS</sequence>
<dbReference type="AlphaFoldDB" id="A0A381VX07"/>
<organism evidence="2">
    <name type="scientific">marine metagenome</name>
    <dbReference type="NCBI Taxonomy" id="408172"/>
    <lineage>
        <taxon>unclassified sequences</taxon>
        <taxon>metagenomes</taxon>
        <taxon>ecological metagenomes</taxon>
    </lineage>
</organism>
<proteinExistence type="predicted"/>
<dbReference type="EMBL" id="UINC01009873">
    <property type="protein sequence ID" value="SVA44143.1"/>
    <property type="molecule type" value="Genomic_DNA"/>
</dbReference>
<accession>A0A381VX07</accession>
<gene>
    <name evidence="2" type="ORF">METZ01_LOCUS96997</name>
</gene>
<name>A0A381VX07_9ZZZZ</name>
<keyword evidence="1" id="KW-0472">Membrane</keyword>
<dbReference type="InterPro" id="IPR030888">
    <property type="entry name" value="Put_ccm"/>
</dbReference>
<evidence type="ECO:0000313" key="2">
    <source>
        <dbReference type="EMBL" id="SVA44143.1"/>
    </source>
</evidence>
<evidence type="ECO:0000256" key="1">
    <source>
        <dbReference type="SAM" id="Phobius"/>
    </source>
</evidence>
<keyword evidence="1" id="KW-1133">Transmembrane helix</keyword>